<protein>
    <submittedName>
        <fullName evidence="2">Uncharacterized protein</fullName>
    </submittedName>
</protein>
<proteinExistence type="predicted"/>
<evidence type="ECO:0000313" key="1">
    <source>
        <dbReference type="Proteomes" id="UP000887576"/>
    </source>
</evidence>
<evidence type="ECO:0000313" key="2">
    <source>
        <dbReference type="WBParaSite" id="JU765_v2.g1130.t1"/>
    </source>
</evidence>
<accession>A0AC34PYL9</accession>
<organism evidence="1 2">
    <name type="scientific">Panagrolaimus sp. JU765</name>
    <dbReference type="NCBI Taxonomy" id="591449"/>
    <lineage>
        <taxon>Eukaryota</taxon>
        <taxon>Metazoa</taxon>
        <taxon>Ecdysozoa</taxon>
        <taxon>Nematoda</taxon>
        <taxon>Chromadorea</taxon>
        <taxon>Rhabditida</taxon>
        <taxon>Tylenchina</taxon>
        <taxon>Panagrolaimomorpha</taxon>
        <taxon>Panagrolaimoidea</taxon>
        <taxon>Panagrolaimidae</taxon>
        <taxon>Panagrolaimus</taxon>
    </lineage>
</organism>
<dbReference type="WBParaSite" id="JU765_v2.g1130.t1">
    <property type="protein sequence ID" value="JU765_v2.g1130.t1"/>
    <property type="gene ID" value="JU765_v2.g1130"/>
</dbReference>
<dbReference type="Proteomes" id="UP000887576">
    <property type="component" value="Unplaced"/>
</dbReference>
<name>A0AC34PYL9_9BILA</name>
<sequence>MSENSTTESVIPQLFISNPSLFLQNQNFRNIDELMLAAATQNHSQFLNSTMDCKSPPKATSPYSIDTLLQTTQQNAANILACAAVVSKNQSQTSSINGSPPPPPMNSGDDEGNGI</sequence>
<reference evidence="2" key="1">
    <citation type="submission" date="2022-11" db="UniProtKB">
        <authorList>
            <consortium name="WormBaseParasite"/>
        </authorList>
    </citation>
    <scope>IDENTIFICATION</scope>
</reference>